<gene>
    <name evidence="3" type="ORF">DSM107010_18480</name>
</gene>
<dbReference type="InterPro" id="IPR008638">
    <property type="entry name" value="FhaB/CdiA-like_TPS"/>
</dbReference>
<evidence type="ECO:0000256" key="1">
    <source>
        <dbReference type="SAM" id="Phobius"/>
    </source>
</evidence>
<dbReference type="RefSeq" id="WP_106171089.1">
    <property type="nucleotide sequence ID" value="NZ_JAVKZF010000001.1"/>
</dbReference>
<dbReference type="SMART" id="SM00912">
    <property type="entry name" value="Haemagg_act"/>
    <property type="match status" value="1"/>
</dbReference>
<evidence type="ECO:0000313" key="4">
    <source>
        <dbReference type="Proteomes" id="UP000282574"/>
    </source>
</evidence>
<protein>
    <recommendedName>
        <fullName evidence="2">Filamentous haemagglutinin FhaB/tRNA nuclease CdiA-like TPS domain-containing protein</fullName>
    </recommendedName>
</protein>
<evidence type="ECO:0000259" key="2">
    <source>
        <dbReference type="SMART" id="SM00912"/>
    </source>
</evidence>
<dbReference type="AlphaFoldDB" id="A0AB37UPA1"/>
<proteinExistence type="predicted"/>
<sequence>MYFQLSPILGYWGVRLGLVGVVVGGAIAFGNATLAQVVPDNTVGSAVTGISGGEQTITGGTRQGGHLFHSFQQFSVPTNGAAFFNNAPDIQNILTRVTGGSISEIDGLIGANGAANLFLLNPNGIVFGQNARLNIGGSFVATTASSINFADGTQFSATPSTGAPLLTVSVPLGLQFGTGSGNIINRASGVGLQVQPGKAIGIVGSNINLEGGRLTAEGGRIELGAVAAPGVVGINPDSTGFRFSFPTDLTLGDISLSNTALVDVRAGGGGSIAVNTRNLDLFGGSELVAGIGGNQGSADAVAGDVDVYAQDTIAVDGVGEFPEGVFSSGIFNNVETGSTGKGGNINIRTGSLSITNSGVISASIFGSGDAGNVTITATDGISIDSGTIFGRVQESARGNGGNINIKARSLSLTNNARLDASTFG</sequence>
<keyword evidence="4" id="KW-1185">Reference proteome</keyword>
<accession>A0AB37UPA1</accession>
<dbReference type="Gene3D" id="2.160.20.10">
    <property type="entry name" value="Single-stranded right-handed beta-helix, Pectin lyase-like"/>
    <property type="match status" value="1"/>
</dbReference>
<dbReference type="SUPFAM" id="SSF51126">
    <property type="entry name" value="Pectin lyase-like"/>
    <property type="match status" value="1"/>
</dbReference>
<evidence type="ECO:0000313" key="3">
    <source>
        <dbReference type="EMBL" id="RUT13002.1"/>
    </source>
</evidence>
<feature type="transmembrane region" description="Helical" evidence="1">
    <location>
        <begin position="12"/>
        <end position="32"/>
    </location>
</feature>
<organism evidence="3 4">
    <name type="scientific">Chroococcidiopsis cubana SAG 39.79</name>
    <dbReference type="NCBI Taxonomy" id="388085"/>
    <lineage>
        <taxon>Bacteria</taxon>
        <taxon>Bacillati</taxon>
        <taxon>Cyanobacteriota</taxon>
        <taxon>Cyanophyceae</taxon>
        <taxon>Chroococcidiopsidales</taxon>
        <taxon>Chroococcidiopsidaceae</taxon>
        <taxon>Chroococcidiopsis</taxon>
    </lineage>
</organism>
<keyword evidence="1" id="KW-0472">Membrane</keyword>
<dbReference type="NCBIfam" id="TIGR01901">
    <property type="entry name" value="adhes_NPXG"/>
    <property type="match status" value="1"/>
</dbReference>
<dbReference type="InterPro" id="IPR012334">
    <property type="entry name" value="Pectin_lyas_fold"/>
</dbReference>
<dbReference type="EMBL" id="RSCK01000010">
    <property type="protein sequence ID" value="RUT13002.1"/>
    <property type="molecule type" value="Genomic_DNA"/>
</dbReference>
<reference evidence="3 4" key="1">
    <citation type="journal article" date="2019" name="Genome Biol. Evol.">
        <title>Day and night: Metabolic profiles and evolutionary relationships of six axenic non-marine cyanobacteria.</title>
        <authorList>
            <person name="Will S.E."/>
            <person name="Henke P."/>
            <person name="Boedeker C."/>
            <person name="Huang S."/>
            <person name="Brinkmann H."/>
            <person name="Rohde M."/>
            <person name="Jarek M."/>
            <person name="Friedl T."/>
            <person name="Seufert S."/>
            <person name="Schumacher M."/>
            <person name="Overmann J."/>
            <person name="Neumann-Schaal M."/>
            <person name="Petersen J."/>
        </authorList>
    </citation>
    <scope>NUCLEOTIDE SEQUENCE [LARGE SCALE GENOMIC DNA]</scope>
    <source>
        <strain evidence="3 4">SAG 39.79</strain>
    </source>
</reference>
<dbReference type="Pfam" id="PF05860">
    <property type="entry name" value="TPS"/>
    <property type="match status" value="1"/>
</dbReference>
<comment type="caution">
    <text evidence="3">The sequence shown here is derived from an EMBL/GenBank/DDBJ whole genome shotgun (WGS) entry which is preliminary data.</text>
</comment>
<dbReference type="Proteomes" id="UP000282574">
    <property type="component" value="Unassembled WGS sequence"/>
</dbReference>
<dbReference type="InterPro" id="IPR011050">
    <property type="entry name" value="Pectin_lyase_fold/virulence"/>
</dbReference>
<keyword evidence="1" id="KW-0812">Transmembrane</keyword>
<keyword evidence="1" id="KW-1133">Transmembrane helix</keyword>
<name>A0AB37UPA1_9CYAN</name>
<feature type="domain" description="Filamentous haemagglutinin FhaB/tRNA nuclease CdiA-like TPS" evidence="2">
    <location>
        <begin position="38"/>
        <end position="150"/>
    </location>
</feature>